<comment type="caution">
    <text evidence="2">The sequence shown here is derived from an EMBL/GenBank/DDBJ whole genome shotgun (WGS) entry which is preliminary data.</text>
</comment>
<evidence type="ECO:0000259" key="1">
    <source>
        <dbReference type="Pfam" id="PF15538"/>
    </source>
</evidence>
<protein>
    <submittedName>
        <fullName evidence="2">Putative RNase toxin 46 of polymorphic toxin system</fullName>
    </submittedName>
</protein>
<name>A0A543G6V4_9FLAO</name>
<organism evidence="2 3">
    <name type="scientific">Flavobacterium branchiophilum</name>
    <dbReference type="NCBI Taxonomy" id="55197"/>
    <lineage>
        <taxon>Bacteria</taxon>
        <taxon>Pseudomonadati</taxon>
        <taxon>Bacteroidota</taxon>
        <taxon>Flavobacteriia</taxon>
        <taxon>Flavobacteriales</taxon>
        <taxon>Flavobacteriaceae</taxon>
        <taxon>Flavobacterium</taxon>
    </lineage>
</organism>
<reference evidence="2 3" key="1">
    <citation type="submission" date="2019-06" db="EMBL/GenBank/DDBJ databases">
        <title>Genomic Encyclopedia of Archaeal and Bacterial Type Strains, Phase II (KMG-II): from individual species to whole genera.</title>
        <authorList>
            <person name="Goeker M."/>
        </authorList>
    </citation>
    <scope>NUCLEOTIDE SEQUENCE [LARGE SCALE GENOMIC DNA]</scope>
    <source>
        <strain evidence="2 3">DSM 24789</strain>
    </source>
</reference>
<evidence type="ECO:0000313" key="3">
    <source>
        <dbReference type="Proteomes" id="UP000320773"/>
    </source>
</evidence>
<sequence>MLENQNATHTWAMGSDLISTETGEAFFDGAIPEYESIKRIGTGNAEPHDAMMLLYLLHLKTPTPKEKPVTEEQIKNTKLTEPEPIKKKGDGEAFEMGDIIALRTQQAIEFYQKHYPDMKMRDIESHIAGIDFTKPIEIIKLPQGKELIQFTKVNTEGTVLRGDYYTDNPNNTPGELGVSDKYNVRDPNNGWKQTQEVKTVTKETTTLPKDAEGLKSTSSEINDTWSRIDAEGNPLPVFTEGGGNQIYIPKTQF</sequence>
<evidence type="ECO:0000313" key="2">
    <source>
        <dbReference type="EMBL" id="TQM41809.1"/>
    </source>
</evidence>
<dbReference type="EMBL" id="VFPJ01000001">
    <property type="protein sequence ID" value="TQM41809.1"/>
    <property type="molecule type" value="Genomic_DNA"/>
</dbReference>
<gene>
    <name evidence="2" type="ORF">BC670_2819</name>
</gene>
<feature type="domain" description="Bacterial toxin 46" evidence="1">
    <location>
        <begin position="105"/>
        <end position="227"/>
    </location>
</feature>
<dbReference type="AlphaFoldDB" id="A0A543G6V4"/>
<dbReference type="Proteomes" id="UP000320773">
    <property type="component" value="Unassembled WGS sequence"/>
</dbReference>
<accession>A0A543G6V4</accession>
<proteinExistence type="predicted"/>
<dbReference type="InterPro" id="IPR028238">
    <property type="entry name" value="Ntox46"/>
</dbReference>
<dbReference type="RefSeq" id="WP_207758829.1">
    <property type="nucleotide sequence ID" value="NZ_VFPJ01000001.1"/>
</dbReference>
<dbReference type="Pfam" id="PF15538">
    <property type="entry name" value="Ntox46"/>
    <property type="match status" value="1"/>
</dbReference>